<keyword evidence="3" id="KW-1185">Reference proteome</keyword>
<reference evidence="2" key="1">
    <citation type="journal article" date="2023" name="Insect Mol. Biol.">
        <title>Genome sequencing provides insights into the evolution of gene families encoding plant cell wall-degrading enzymes in longhorned beetles.</title>
        <authorList>
            <person name="Shin N.R."/>
            <person name="Okamura Y."/>
            <person name="Kirsch R."/>
            <person name="Pauchet Y."/>
        </authorList>
    </citation>
    <scope>NUCLEOTIDE SEQUENCE</scope>
    <source>
        <strain evidence="2">MMC_N1</strain>
    </source>
</reference>
<sequence>MQSHFILLIYISIIAAADYKCSDNDCYECVGDTCHLTCQGNACSSCPSGNCCDSDKCNVCISSACCSTAKCNDCVKENRKSCYDSPARCNLLVAEKCGLEVSNEHGKWVLTGGQKDMTGKPKVSVNQSNHVEYPHNITTVIKIQNMINNTNVVDTPILLNLTNVEDISINKTTNVHLNRKKDAAQLRHKECSSFCGNSTNLLIKNDSNGGYRCIIIGAHPYYYCGYYAVEDCSACYNCEGKSQIECLEDTSCSPTCRRSVLPKKFYNTPYHINRQQNVTEPVAPEAEK</sequence>
<evidence type="ECO:0000313" key="3">
    <source>
        <dbReference type="Proteomes" id="UP001162164"/>
    </source>
</evidence>
<feature type="chain" id="PRO_5045206507" evidence="1">
    <location>
        <begin position="17"/>
        <end position="288"/>
    </location>
</feature>
<protein>
    <submittedName>
        <fullName evidence="2">Uncharacterized protein</fullName>
    </submittedName>
</protein>
<feature type="signal peptide" evidence="1">
    <location>
        <begin position="1"/>
        <end position="16"/>
    </location>
</feature>
<dbReference type="Proteomes" id="UP001162164">
    <property type="component" value="Unassembled WGS sequence"/>
</dbReference>
<evidence type="ECO:0000313" key="2">
    <source>
        <dbReference type="EMBL" id="KAJ8967007.1"/>
    </source>
</evidence>
<proteinExistence type="predicted"/>
<accession>A0ABQ9IVR6</accession>
<gene>
    <name evidence="2" type="ORF">NQ317_014800</name>
</gene>
<comment type="caution">
    <text evidence="2">The sequence shown here is derived from an EMBL/GenBank/DDBJ whole genome shotgun (WGS) entry which is preliminary data.</text>
</comment>
<organism evidence="2 3">
    <name type="scientific">Molorchus minor</name>
    <dbReference type="NCBI Taxonomy" id="1323400"/>
    <lineage>
        <taxon>Eukaryota</taxon>
        <taxon>Metazoa</taxon>
        <taxon>Ecdysozoa</taxon>
        <taxon>Arthropoda</taxon>
        <taxon>Hexapoda</taxon>
        <taxon>Insecta</taxon>
        <taxon>Pterygota</taxon>
        <taxon>Neoptera</taxon>
        <taxon>Endopterygota</taxon>
        <taxon>Coleoptera</taxon>
        <taxon>Polyphaga</taxon>
        <taxon>Cucujiformia</taxon>
        <taxon>Chrysomeloidea</taxon>
        <taxon>Cerambycidae</taxon>
        <taxon>Lamiinae</taxon>
        <taxon>Monochamini</taxon>
        <taxon>Molorchus</taxon>
    </lineage>
</organism>
<evidence type="ECO:0000256" key="1">
    <source>
        <dbReference type="SAM" id="SignalP"/>
    </source>
</evidence>
<keyword evidence="1" id="KW-0732">Signal</keyword>
<dbReference type="EMBL" id="JAPWTJ010002253">
    <property type="protein sequence ID" value="KAJ8967007.1"/>
    <property type="molecule type" value="Genomic_DNA"/>
</dbReference>
<name>A0ABQ9IVR6_9CUCU</name>